<dbReference type="InterPro" id="IPR022998">
    <property type="entry name" value="ThiamineP_synth_TenI"/>
</dbReference>
<dbReference type="GO" id="GO:0046872">
    <property type="term" value="F:metal ion binding"/>
    <property type="evidence" value="ECO:0007669"/>
    <property type="project" value="UniProtKB-KW"/>
</dbReference>
<name>V9R6V1_9RICK</name>
<sequence length="351" mass="40538">MFENDLNEVCIVDKRDLVQYCCTSRLEDPEDIVRSVDFLYSIKKKSIYVIDVIDQKHDKCWDYYFNGVEGLWFLYNRISSNTKEDFLSVYKASTLVSKCLNPYDFQKDALVIARAFANRSVKNVSFLDEECFPTIMLNKDDYFDKNFHPILDPIGFYQIVPDLFWLKYVIDLGVKVVQLRIKDELIEKIEEKIKEGIHIANQNDVKLFINDYWQLAIKYKAYGVHLGQGDLKGANFNEIFNAGLRLGVSTHCYHELAIAKCFRPSYIAFGPIFPTTLKNMDFMPQGVNLLDYWVRNLRSKIVAIGGINLLNVDSVIRTGVNGIAVISAVLNSKHPDNVTYEFIQKCKSICY</sequence>
<dbReference type="InterPro" id="IPR034291">
    <property type="entry name" value="TMP_synthase"/>
</dbReference>
<dbReference type="GO" id="GO:0005737">
    <property type="term" value="C:cytoplasm"/>
    <property type="evidence" value="ECO:0007669"/>
    <property type="project" value="TreeGrafter"/>
</dbReference>
<evidence type="ECO:0000313" key="14">
    <source>
        <dbReference type="Proteomes" id="UP000018689"/>
    </source>
</evidence>
<evidence type="ECO:0000256" key="8">
    <source>
        <dbReference type="ARBA" id="ARBA00047851"/>
    </source>
</evidence>
<evidence type="ECO:0000256" key="6">
    <source>
        <dbReference type="ARBA" id="ARBA00022977"/>
    </source>
</evidence>
<keyword evidence="6 10" id="KW-0784">Thiamine biosynthesis</keyword>
<dbReference type="CDD" id="cd00564">
    <property type="entry name" value="TMP_TenI"/>
    <property type="match status" value="1"/>
</dbReference>
<dbReference type="EC" id="2.5.1.3" evidence="10"/>
<comment type="cofactor">
    <cofactor evidence="1">
        <name>Mg(2+)</name>
        <dbReference type="ChEBI" id="CHEBI:18420"/>
    </cofactor>
</comment>
<comment type="catalytic activity">
    <reaction evidence="8 10">
        <text>2-(2-carboxy-4-methylthiazol-5-yl)ethyl phosphate + 4-amino-2-methyl-5-(diphosphooxymethyl)pyrimidine + 2 H(+) = thiamine phosphate + CO2 + diphosphate</text>
        <dbReference type="Rhea" id="RHEA:47848"/>
        <dbReference type="ChEBI" id="CHEBI:15378"/>
        <dbReference type="ChEBI" id="CHEBI:16526"/>
        <dbReference type="ChEBI" id="CHEBI:33019"/>
        <dbReference type="ChEBI" id="CHEBI:37575"/>
        <dbReference type="ChEBI" id="CHEBI:57841"/>
        <dbReference type="ChEBI" id="CHEBI:62890"/>
        <dbReference type="EC" id="2.5.1.3"/>
    </reaction>
</comment>
<dbReference type="Pfam" id="PF02581">
    <property type="entry name" value="TMP-TENI"/>
    <property type="match status" value="1"/>
</dbReference>
<evidence type="ECO:0000259" key="12">
    <source>
        <dbReference type="Pfam" id="PF02581"/>
    </source>
</evidence>
<dbReference type="GO" id="GO:0009228">
    <property type="term" value="P:thiamine biosynthetic process"/>
    <property type="evidence" value="ECO:0007669"/>
    <property type="project" value="UniProtKB-KW"/>
</dbReference>
<proteinExistence type="inferred from homology"/>
<comment type="catalytic activity">
    <reaction evidence="7 10">
        <text>4-methyl-5-(2-phosphooxyethyl)-thiazole + 4-amino-2-methyl-5-(diphosphooxymethyl)pyrimidine + H(+) = thiamine phosphate + diphosphate</text>
        <dbReference type="Rhea" id="RHEA:22328"/>
        <dbReference type="ChEBI" id="CHEBI:15378"/>
        <dbReference type="ChEBI" id="CHEBI:33019"/>
        <dbReference type="ChEBI" id="CHEBI:37575"/>
        <dbReference type="ChEBI" id="CHEBI:57841"/>
        <dbReference type="ChEBI" id="CHEBI:58296"/>
        <dbReference type="EC" id="2.5.1.3"/>
    </reaction>
</comment>
<dbReference type="SUPFAM" id="SSF51391">
    <property type="entry name" value="Thiamin phosphate synthase"/>
    <property type="match status" value="1"/>
</dbReference>
<gene>
    <name evidence="13" type="ORF">EMUR_01045</name>
</gene>
<evidence type="ECO:0000313" key="13">
    <source>
        <dbReference type="EMBL" id="AHC39038.1"/>
    </source>
</evidence>
<comment type="pathway">
    <text evidence="2 11">Cofactor biosynthesis; thiamine diphosphate biosynthesis; thiamine phosphate from 4-amino-2-methyl-5-diphosphomethylpyrimidine and 4-methyl-5-(2-phosphoethyl)-thiazole: step 1/1.</text>
</comment>
<dbReference type="EMBL" id="CP006917">
    <property type="protein sequence ID" value="AHC39038.1"/>
    <property type="molecule type" value="Genomic_DNA"/>
</dbReference>
<dbReference type="RefSeq" id="WP_024071838.1">
    <property type="nucleotide sequence ID" value="NC_023063.1"/>
</dbReference>
<dbReference type="InterPro" id="IPR013785">
    <property type="entry name" value="Aldolase_TIM"/>
</dbReference>
<dbReference type="GO" id="GO:0004789">
    <property type="term" value="F:thiamine-phosphate diphosphorylase activity"/>
    <property type="evidence" value="ECO:0007669"/>
    <property type="project" value="UniProtKB-EC"/>
</dbReference>
<comment type="similarity">
    <text evidence="10">Belongs to the thiamine-phosphate synthase family.</text>
</comment>
<dbReference type="HOGENOM" id="CLU_018272_8_0_5"/>
<dbReference type="GO" id="GO:0009229">
    <property type="term" value="P:thiamine diphosphate biosynthetic process"/>
    <property type="evidence" value="ECO:0007669"/>
    <property type="project" value="UniProtKB-UniPathway"/>
</dbReference>
<keyword evidence="14" id="KW-1185">Reference proteome</keyword>
<accession>V9R6V1</accession>
<feature type="domain" description="Thiamine phosphate synthase/TenI" evidence="12">
    <location>
        <begin position="164"/>
        <end position="329"/>
    </location>
</feature>
<evidence type="ECO:0000256" key="2">
    <source>
        <dbReference type="ARBA" id="ARBA00005165"/>
    </source>
</evidence>
<keyword evidence="3 10" id="KW-0808">Transferase</keyword>
<dbReference type="PANTHER" id="PTHR20857">
    <property type="entry name" value="THIAMINE-PHOSPHATE PYROPHOSPHORYLASE"/>
    <property type="match status" value="1"/>
</dbReference>
<dbReference type="Proteomes" id="UP000018689">
    <property type="component" value="Chromosome"/>
</dbReference>
<dbReference type="AlphaFoldDB" id="V9R6V1"/>
<evidence type="ECO:0000256" key="10">
    <source>
        <dbReference type="RuleBase" id="RU003826"/>
    </source>
</evidence>
<evidence type="ECO:0000256" key="11">
    <source>
        <dbReference type="RuleBase" id="RU004253"/>
    </source>
</evidence>
<reference evidence="13 14" key="1">
    <citation type="journal article" date="2014" name="Genome Announc.">
        <title>Complete Genome Sequence of Ehrlichia muris Strain AS145T, a Model Monocytotropic Ehrlichia Strain.</title>
        <authorList>
            <person name="Thirumalapura N.R."/>
            <person name="Qin X."/>
            <person name="Kuriakose J.A."/>
            <person name="Walker D.H."/>
        </authorList>
    </citation>
    <scope>NUCLEOTIDE SEQUENCE [LARGE SCALE GENOMIC DNA]</scope>
    <source>
        <strain evidence="14">AS154</strain>
    </source>
</reference>
<dbReference type="OrthoDB" id="9794842at2"/>
<protein>
    <recommendedName>
        <fullName evidence="10">Thiamine-phosphate synthase</fullName>
        <ecNumber evidence="10">2.5.1.3</ecNumber>
    </recommendedName>
    <alternativeName>
        <fullName evidence="10">Thiamine-phosphate pyrophosphorylase</fullName>
    </alternativeName>
</protein>
<organism evidence="13 14">
    <name type="scientific">Ehrlichia muris AS145</name>
    <dbReference type="NCBI Taxonomy" id="1423892"/>
    <lineage>
        <taxon>Bacteria</taxon>
        <taxon>Pseudomonadati</taxon>
        <taxon>Pseudomonadota</taxon>
        <taxon>Alphaproteobacteria</taxon>
        <taxon>Rickettsiales</taxon>
        <taxon>Anaplasmataceae</taxon>
        <taxon>Ehrlichia</taxon>
    </lineage>
</organism>
<evidence type="ECO:0000256" key="7">
    <source>
        <dbReference type="ARBA" id="ARBA00047334"/>
    </source>
</evidence>
<dbReference type="PANTHER" id="PTHR20857:SF15">
    <property type="entry name" value="THIAMINE-PHOSPHATE SYNTHASE"/>
    <property type="match status" value="1"/>
</dbReference>
<evidence type="ECO:0000256" key="5">
    <source>
        <dbReference type="ARBA" id="ARBA00022842"/>
    </source>
</evidence>
<evidence type="ECO:0000256" key="3">
    <source>
        <dbReference type="ARBA" id="ARBA00022679"/>
    </source>
</evidence>
<dbReference type="InterPro" id="IPR036206">
    <property type="entry name" value="ThiamineP_synth_sf"/>
</dbReference>
<comment type="catalytic activity">
    <reaction evidence="9 10">
        <text>2-[(2R,5Z)-2-carboxy-4-methylthiazol-5(2H)-ylidene]ethyl phosphate + 4-amino-2-methyl-5-(diphosphooxymethyl)pyrimidine + 2 H(+) = thiamine phosphate + CO2 + diphosphate</text>
        <dbReference type="Rhea" id="RHEA:47844"/>
        <dbReference type="ChEBI" id="CHEBI:15378"/>
        <dbReference type="ChEBI" id="CHEBI:16526"/>
        <dbReference type="ChEBI" id="CHEBI:33019"/>
        <dbReference type="ChEBI" id="CHEBI:37575"/>
        <dbReference type="ChEBI" id="CHEBI:57841"/>
        <dbReference type="ChEBI" id="CHEBI:62899"/>
        <dbReference type="EC" id="2.5.1.3"/>
    </reaction>
</comment>
<evidence type="ECO:0000256" key="4">
    <source>
        <dbReference type="ARBA" id="ARBA00022723"/>
    </source>
</evidence>
<keyword evidence="5" id="KW-0460">Magnesium</keyword>
<dbReference type="NCBIfam" id="TIGR00693">
    <property type="entry name" value="thiE"/>
    <property type="match status" value="1"/>
</dbReference>
<dbReference type="KEGG" id="emr:EMUR_01045"/>
<evidence type="ECO:0000256" key="9">
    <source>
        <dbReference type="ARBA" id="ARBA00047883"/>
    </source>
</evidence>
<dbReference type="FunFam" id="3.20.20.70:FF:000064">
    <property type="entry name" value="Thiamine-phosphate synthase"/>
    <property type="match status" value="1"/>
</dbReference>
<keyword evidence="4" id="KW-0479">Metal-binding</keyword>
<dbReference type="Gene3D" id="3.20.20.70">
    <property type="entry name" value="Aldolase class I"/>
    <property type="match status" value="1"/>
</dbReference>
<dbReference type="STRING" id="1423892.EMUR_01045"/>
<dbReference type="PATRIC" id="fig|1423892.3.peg.208"/>
<evidence type="ECO:0000256" key="1">
    <source>
        <dbReference type="ARBA" id="ARBA00001946"/>
    </source>
</evidence>
<dbReference type="UniPathway" id="UPA00060">
    <property type="reaction ID" value="UER00141"/>
</dbReference>